<reference evidence="8" key="1">
    <citation type="submission" date="2025-08" db="UniProtKB">
        <authorList>
            <consortium name="RefSeq"/>
        </authorList>
    </citation>
    <scope>IDENTIFICATION</scope>
</reference>
<dbReference type="GeneID" id="114450889"/>
<evidence type="ECO:0000256" key="2">
    <source>
        <dbReference type="ARBA" id="ARBA00022729"/>
    </source>
</evidence>
<dbReference type="InterPro" id="IPR015631">
    <property type="entry name" value="CD2/SLAM_rcpt"/>
</dbReference>
<dbReference type="RefSeq" id="XP_028285113.1">
    <property type="nucleotide sequence ID" value="XM_028429312.1"/>
</dbReference>
<protein>
    <submittedName>
        <fullName evidence="8">Uncharacterized protein LOC114450889</fullName>
    </submittedName>
</protein>
<dbReference type="InParanoid" id="A0A6P7K6R7"/>
<dbReference type="Gene3D" id="2.60.40.10">
    <property type="entry name" value="Immunoglobulins"/>
    <property type="match status" value="1"/>
</dbReference>
<accession>A0A6P7K6R7</accession>
<evidence type="ECO:0000313" key="8">
    <source>
        <dbReference type="RefSeq" id="XP_028285113.1"/>
    </source>
</evidence>
<keyword evidence="3 5" id="KW-0472">Membrane</keyword>
<organism evidence="7 8">
    <name type="scientific">Parambassis ranga</name>
    <name type="common">Indian glassy fish</name>
    <dbReference type="NCBI Taxonomy" id="210632"/>
    <lineage>
        <taxon>Eukaryota</taxon>
        <taxon>Metazoa</taxon>
        <taxon>Chordata</taxon>
        <taxon>Craniata</taxon>
        <taxon>Vertebrata</taxon>
        <taxon>Euteleostomi</taxon>
        <taxon>Actinopterygii</taxon>
        <taxon>Neopterygii</taxon>
        <taxon>Teleostei</taxon>
        <taxon>Neoteleostei</taxon>
        <taxon>Acanthomorphata</taxon>
        <taxon>Ovalentaria</taxon>
        <taxon>Ambassidae</taxon>
        <taxon>Parambassis</taxon>
    </lineage>
</organism>
<feature type="transmembrane region" description="Helical" evidence="5">
    <location>
        <begin position="218"/>
        <end position="237"/>
    </location>
</feature>
<dbReference type="OrthoDB" id="6353782at2759"/>
<dbReference type="PANTHER" id="PTHR12080">
    <property type="entry name" value="SIGNALING LYMPHOCYTIC ACTIVATION MOLECULE"/>
    <property type="match status" value="1"/>
</dbReference>
<comment type="subcellular location">
    <subcellularLocation>
        <location evidence="1">Membrane</location>
    </subcellularLocation>
</comment>
<evidence type="ECO:0000256" key="4">
    <source>
        <dbReference type="ARBA" id="ARBA00023180"/>
    </source>
</evidence>
<dbReference type="InterPro" id="IPR036179">
    <property type="entry name" value="Ig-like_dom_sf"/>
</dbReference>
<sequence length="333" mass="37211">MTGCLSRLNMFLLLICWIITGIMAEDSTFIHYGLKHSSVCLYVQKNPPYTRGQWKFGKTFIASDAEINPTYTANVVYRGNGSLCINELTDRDAGTYEFSFFSNWTELTETHMVIVEEKVPEPVIRMSGLPFNLSAGLCNFTVNCSVQHEWLSSVCEADGCRTSQRSFSKVNITISTNNRSVVCRGNNHVSANNVTGNIDVCFSKSDPEPEEEPQHHNVIIILVAICVFLCGCVVFVVKCRSPRTCYKKEHTAQPRASTSSSHSEASYEYVDILLSAKSEGGHGVQHFTEAEGYKGKREHTSCCTFTPVETQHPVQVDTVYRMLKKPKRGQSTT</sequence>
<keyword evidence="5" id="KW-0812">Transmembrane</keyword>
<feature type="signal peptide" evidence="6">
    <location>
        <begin position="1"/>
        <end position="24"/>
    </location>
</feature>
<name>A0A6P7K6R7_9TELE</name>
<keyword evidence="2 6" id="KW-0732">Signal</keyword>
<dbReference type="GO" id="GO:0016020">
    <property type="term" value="C:membrane"/>
    <property type="evidence" value="ECO:0007669"/>
    <property type="project" value="UniProtKB-SubCell"/>
</dbReference>
<evidence type="ECO:0000256" key="1">
    <source>
        <dbReference type="ARBA" id="ARBA00004370"/>
    </source>
</evidence>
<proteinExistence type="predicted"/>
<dbReference type="InterPro" id="IPR013783">
    <property type="entry name" value="Ig-like_fold"/>
</dbReference>
<keyword evidence="4" id="KW-0325">Glycoprotein</keyword>
<evidence type="ECO:0000256" key="5">
    <source>
        <dbReference type="SAM" id="Phobius"/>
    </source>
</evidence>
<dbReference type="AlphaFoldDB" id="A0A6P7K6R7"/>
<keyword evidence="5" id="KW-1133">Transmembrane helix</keyword>
<dbReference type="Proteomes" id="UP000515145">
    <property type="component" value="Chromosome 18"/>
</dbReference>
<feature type="chain" id="PRO_5028339789" evidence="6">
    <location>
        <begin position="25"/>
        <end position="333"/>
    </location>
</feature>
<evidence type="ECO:0000256" key="6">
    <source>
        <dbReference type="SAM" id="SignalP"/>
    </source>
</evidence>
<keyword evidence="7" id="KW-1185">Reference proteome</keyword>
<dbReference type="SUPFAM" id="SSF48726">
    <property type="entry name" value="Immunoglobulin"/>
    <property type="match status" value="1"/>
</dbReference>
<evidence type="ECO:0000313" key="7">
    <source>
        <dbReference type="Proteomes" id="UP000515145"/>
    </source>
</evidence>
<evidence type="ECO:0000256" key="3">
    <source>
        <dbReference type="ARBA" id="ARBA00023136"/>
    </source>
</evidence>
<gene>
    <name evidence="8" type="primary">LOC114450889</name>
</gene>
<dbReference type="PANTHER" id="PTHR12080:SF80">
    <property type="entry name" value="IMMUNOGLOBULIN V-SET DOMAIN-CONTAINING PROTEIN"/>
    <property type="match status" value="1"/>
</dbReference>